<dbReference type="AlphaFoldDB" id="A0A1G2BUF4"/>
<evidence type="ECO:0000259" key="1">
    <source>
        <dbReference type="Pfam" id="PF01863"/>
    </source>
</evidence>
<name>A0A1G2BUF4_9BACT</name>
<feature type="domain" description="YgjP-like metallopeptidase" evidence="1">
    <location>
        <begin position="85"/>
        <end position="183"/>
    </location>
</feature>
<sequence length="189" mass="22992">MQRKIKLYNTDVVYTIRSSRRAKKVRLTMYCDAGLVVTLPLAMPLRNAEQFIRQKAQWIIKTLDFFRQQTVILPPRERGMTEYEAREQARVFIRGRVERFNKILKFSYNRIFIKAHRRKWGSCSHRKNLNFNYRILFLPQELADYIVAHELCHLKELNHSKKFWGLMEKILPDWRERRKQLRKYAFGVD</sequence>
<dbReference type="STRING" id="1798553.A3H70_00975"/>
<dbReference type="InterPro" id="IPR002725">
    <property type="entry name" value="YgjP-like_metallopeptidase"/>
</dbReference>
<dbReference type="PANTHER" id="PTHR30399">
    <property type="entry name" value="UNCHARACTERIZED PROTEIN YGJP"/>
    <property type="match status" value="1"/>
</dbReference>
<dbReference type="CDD" id="cd07344">
    <property type="entry name" value="M48_yhfN_like"/>
    <property type="match status" value="1"/>
</dbReference>
<evidence type="ECO:0000313" key="2">
    <source>
        <dbReference type="EMBL" id="OGY92209.1"/>
    </source>
</evidence>
<protein>
    <recommendedName>
        <fullName evidence="1">YgjP-like metallopeptidase domain-containing protein</fullName>
    </recommendedName>
</protein>
<proteinExistence type="predicted"/>
<dbReference type="Proteomes" id="UP000178109">
    <property type="component" value="Unassembled WGS sequence"/>
</dbReference>
<comment type="caution">
    <text evidence="2">The sequence shown here is derived from an EMBL/GenBank/DDBJ whole genome shotgun (WGS) entry which is preliminary data.</text>
</comment>
<dbReference type="EMBL" id="MHKO01000026">
    <property type="protein sequence ID" value="OGY92209.1"/>
    <property type="molecule type" value="Genomic_DNA"/>
</dbReference>
<evidence type="ECO:0000313" key="3">
    <source>
        <dbReference type="Proteomes" id="UP000178109"/>
    </source>
</evidence>
<organism evidence="2 3">
    <name type="scientific">Candidatus Komeilibacteria bacterium RIFCSPLOWO2_02_FULL_48_11</name>
    <dbReference type="NCBI Taxonomy" id="1798553"/>
    <lineage>
        <taxon>Bacteria</taxon>
        <taxon>Candidatus Komeiliibacteriota</taxon>
    </lineage>
</organism>
<dbReference type="InterPro" id="IPR053136">
    <property type="entry name" value="UTP_pyrophosphatase-like"/>
</dbReference>
<gene>
    <name evidence="2" type="ORF">A3H70_00975</name>
</gene>
<reference evidence="2 3" key="1">
    <citation type="journal article" date="2016" name="Nat. Commun.">
        <title>Thousands of microbial genomes shed light on interconnected biogeochemical processes in an aquifer system.</title>
        <authorList>
            <person name="Anantharaman K."/>
            <person name="Brown C.T."/>
            <person name="Hug L.A."/>
            <person name="Sharon I."/>
            <person name="Castelle C.J."/>
            <person name="Probst A.J."/>
            <person name="Thomas B.C."/>
            <person name="Singh A."/>
            <person name="Wilkins M.J."/>
            <person name="Karaoz U."/>
            <person name="Brodie E.L."/>
            <person name="Williams K.H."/>
            <person name="Hubbard S.S."/>
            <person name="Banfield J.F."/>
        </authorList>
    </citation>
    <scope>NUCLEOTIDE SEQUENCE [LARGE SCALE GENOMIC DNA]</scope>
</reference>
<dbReference type="Gene3D" id="3.30.2010.10">
    <property type="entry name" value="Metalloproteases ('zincins'), catalytic domain"/>
    <property type="match status" value="1"/>
</dbReference>
<dbReference type="PANTHER" id="PTHR30399:SF1">
    <property type="entry name" value="UTP PYROPHOSPHATASE"/>
    <property type="match status" value="1"/>
</dbReference>
<dbReference type="Pfam" id="PF01863">
    <property type="entry name" value="YgjP-like"/>
    <property type="match status" value="1"/>
</dbReference>
<accession>A0A1G2BUF4</accession>